<dbReference type="RefSeq" id="XP_016238236.1">
    <property type="nucleotide sequence ID" value="XM_016376666.1"/>
</dbReference>
<proteinExistence type="predicted"/>
<evidence type="ECO:0000313" key="4">
    <source>
        <dbReference type="Proteomes" id="UP000053328"/>
    </source>
</evidence>
<dbReference type="Gene3D" id="3.40.50.1820">
    <property type="entry name" value="alpha/beta hydrolase"/>
    <property type="match status" value="1"/>
</dbReference>
<dbReference type="Gene3D" id="2.60.120.260">
    <property type="entry name" value="Galactose-binding domain-like"/>
    <property type="match status" value="1"/>
</dbReference>
<dbReference type="InterPro" id="IPR050585">
    <property type="entry name" value="Xaa-Pro_dipeptidyl-ppase/CocE"/>
</dbReference>
<feature type="domain" description="Xaa-Pro dipeptidyl-peptidase C-terminal" evidence="2">
    <location>
        <begin position="316"/>
        <end position="568"/>
    </location>
</feature>
<dbReference type="Gene3D" id="1.10.3020.20">
    <property type="match status" value="1"/>
</dbReference>
<organism evidence="3 4">
    <name type="scientific">Exophiala spinifera</name>
    <dbReference type="NCBI Taxonomy" id="91928"/>
    <lineage>
        <taxon>Eukaryota</taxon>
        <taxon>Fungi</taxon>
        <taxon>Dikarya</taxon>
        <taxon>Ascomycota</taxon>
        <taxon>Pezizomycotina</taxon>
        <taxon>Eurotiomycetes</taxon>
        <taxon>Chaetothyriomycetidae</taxon>
        <taxon>Chaetothyriales</taxon>
        <taxon>Herpotrichiellaceae</taxon>
        <taxon>Exophiala</taxon>
    </lineage>
</organism>
<reference evidence="3 4" key="1">
    <citation type="submission" date="2015-01" db="EMBL/GenBank/DDBJ databases">
        <title>The Genome Sequence of Exophiala spinifera CBS89968.</title>
        <authorList>
            <consortium name="The Broad Institute Genomics Platform"/>
            <person name="Cuomo C."/>
            <person name="de Hoog S."/>
            <person name="Gorbushina A."/>
            <person name="Stielow B."/>
            <person name="Teixiera M."/>
            <person name="Abouelleil A."/>
            <person name="Chapman S.B."/>
            <person name="Priest M."/>
            <person name="Young S.K."/>
            <person name="Wortman J."/>
            <person name="Nusbaum C."/>
            <person name="Birren B."/>
        </authorList>
    </citation>
    <scope>NUCLEOTIDE SEQUENCE [LARGE SCALE GENOMIC DNA]</scope>
    <source>
        <strain evidence="3 4">CBS 89968</strain>
    </source>
</reference>
<accession>A0A0D2BHF5</accession>
<dbReference type="InterPro" id="IPR013736">
    <property type="entry name" value="Xaa-Pro_dipept_C"/>
</dbReference>
<evidence type="ECO:0000259" key="2">
    <source>
        <dbReference type="SMART" id="SM00939"/>
    </source>
</evidence>
<evidence type="ECO:0000256" key="1">
    <source>
        <dbReference type="ARBA" id="ARBA00022801"/>
    </source>
</evidence>
<name>A0A0D2BHF5_9EURO</name>
<dbReference type="HOGENOM" id="CLU_015590_2_1_1"/>
<dbReference type="STRING" id="91928.A0A0D2BHF5"/>
<dbReference type="SUPFAM" id="SSF49785">
    <property type="entry name" value="Galactose-binding domain-like"/>
    <property type="match status" value="1"/>
</dbReference>
<dbReference type="PANTHER" id="PTHR43056">
    <property type="entry name" value="PEPTIDASE S9 PROLYL OLIGOPEPTIDASE"/>
    <property type="match status" value="1"/>
</dbReference>
<dbReference type="InterPro" id="IPR008979">
    <property type="entry name" value="Galactose-bd-like_sf"/>
</dbReference>
<dbReference type="Proteomes" id="UP000053328">
    <property type="component" value="Unassembled WGS sequence"/>
</dbReference>
<protein>
    <recommendedName>
        <fullName evidence="2">Xaa-Pro dipeptidyl-peptidase C-terminal domain-containing protein</fullName>
    </recommendedName>
</protein>
<dbReference type="Pfam" id="PF02129">
    <property type="entry name" value="Peptidase_S15"/>
    <property type="match status" value="1"/>
</dbReference>
<keyword evidence="4" id="KW-1185">Reference proteome</keyword>
<dbReference type="InterPro" id="IPR029058">
    <property type="entry name" value="AB_hydrolase_fold"/>
</dbReference>
<dbReference type="NCBIfam" id="TIGR00976">
    <property type="entry name" value="CocE_NonD"/>
    <property type="match status" value="1"/>
</dbReference>
<gene>
    <name evidence="3" type="ORF">PV08_02307</name>
</gene>
<dbReference type="SUPFAM" id="SSF53474">
    <property type="entry name" value="alpha/beta-Hydrolases"/>
    <property type="match status" value="1"/>
</dbReference>
<dbReference type="EMBL" id="KN847493">
    <property type="protein sequence ID" value="KIW18020.1"/>
    <property type="molecule type" value="Genomic_DNA"/>
</dbReference>
<keyword evidence="1" id="KW-0378">Hydrolase</keyword>
<dbReference type="SMART" id="SM00939">
    <property type="entry name" value="PepX_C"/>
    <property type="match status" value="1"/>
</dbReference>
<evidence type="ECO:0000313" key="3">
    <source>
        <dbReference type="EMBL" id="KIW18020.1"/>
    </source>
</evidence>
<dbReference type="Pfam" id="PF08530">
    <property type="entry name" value="PepX_C"/>
    <property type="match status" value="1"/>
</dbReference>
<dbReference type="InterPro" id="IPR005674">
    <property type="entry name" value="CocE/Ser_esterase"/>
</dbReference>
<dbReference type="GO" id="GO:0008239">
    <property type="term" value="F:dipeptidyl-peptidase activity"/>
    <property type="evidence" value="ECO:0007669"/>
    <property type="project" value="InterPro"/>
</dbReference>
<dbReference type="VEuPathDB" id="FungiDB:PV08_02307"/>
<dbReference type="AlphaFoldDB" id="A0A0D2BHF5"/>
<dbReference type="OrthoDB" id="416441at2759"/>
<sequence length="574" mass="64958">MSEATEERMIVERDVPILMDDGLELRADIFKPAEGDRFPVLISLGPYGKGYKWEVGWTPSWKSFWAKHPDALPGSTHAHLIWECVDPEVWTDFGYSTIRIDSRGAGRSPGVLDTFGPREVQDYYNAIEWAGTQPWSNGNVGIAGISYFAMNQWLVASLQPPHLKAMIAWEGSADFYRDTTRHGGILSNGFLRYWYDKQVALLQHGNPKGPEDPWLGARSTGPLELSELELQKNRVDAVEAPLRMEWDCEWYRERSPVWSKIKVPFVSAANWGGMGLHQRGNFTAFEEAASSDKWLEIHPGKHEEAFYLDYAVELQKRFFDHYLKGIDNGWEKEERVRMKIRQPFTEDFHERRADIWPLPQVKWTQLHISVGDRALAWEAVSSKSQVTFDALGAPLILKSQPLAEEIEIAGPLAARLFISSTTTDADIFLTLQAFSPSGEEVDFQGSHDPHTPLAQGWLRASHRKLDPERSKPHQPYHTHDEHWPLEPGKVTEVHIEIWQTGIVLPPGYTLALQVSGHDFERGKPIVGGEMVLDGVGPFRHTHPVDRPIEKFGGKTTIHSGGDHCSYLLVPIVSV</sequence>
<dbReference type="PANTHER" id="PTHR43056:SF10">
    <property type="entry name" value="COCE_NOND FAMILY, PUTATIVE (AFU_ORTHOLOGUE AFUA_7G00600)-RELATED"/>
    <property type="match status" value="1"/>
</dbReference>
<dbReference type="GeneID" id="27329390"/>
<dbReference type="InterPro" id="IPR000383">
    <property type="entry name" value="Xaa-Pro-like_dom"/>
</dbReference>